<reference evidence="1" key="1">
    <citation type="submission" date="2021-06" db="EMBL/GenBank/DDBJ databases">
        <authorList>
            <person name="Kallberg Y."/>
            <person name="Tangrot J."/>
            <person name="Rosling A."/>
        </authorList>
    </citation>
    <scope>NUCLEOTIDE SEQUENCE</scope>
    <source>
        <strain evidence="1">MA461A</strain>
    </source>
</reference>
<keyword evidence="2" id="KW-1185">Reference proteome</keyword>
<gene>
    <name evidence="1" type="ORF">RPERSI_LOCUS29808</name>
</gene>
<dbReference type="EMBL" id="CAJVQC010113666">
    <property type="protein sequence ID" value="CAG8836100.1"/>
    <property type="molecule type" value="Genomic_DNA"/>
</dbReference>
<dbReference type="Proteomes" id="UP000789920">
    <property type="component" value="Unassembled WGS sequence"/>
</dbReference>
<name>A0ACA9SEM2_9GLOM</name>
<evidence type="ECO:0000313" key="1">
    <source>
        <dbReference type="EMBL" id="CAG8836100.1"/>
    </source>
</evidence>
<sequence length="81" mass="8742">LPKEENKSLTGDEHLTKLNAKNVASANPEKAIEAPPSENNSSPTSFVSSDRLAKFQERQAKSQAFSKGEIKENANQSSVIA</sequence>
<accession>A0ACA9SEM2</accession>
<comment type="caution">
    <text evidence="1">The sequence shown here is derived from an EMBL/GenBank/DDBJ whole genome shotgun (WGS) entry which is preliminary data.</text>
</comment>
<evidence type="ECO:0000313" key="2">
    <source>
        <dbReference type="Proteomes" id="UP000789920"/>
    </source>
</evidence>
<protein>
    <submittedName>
        <fullName evidence="1">5087_t:CDS:1</fullName>
    </submittedName>
</protein>
<proteinExistence type="predicted"/>
<organism evidence="1 2">
    <name type="scientific">Racocetra persica</name>
    <dbReference type="NCBI Taxonomy" id="160502"/>
    <lineage>
        <taxon>Eukaryota</taxon>
        <taxon>Fungi</taxon>
        <taxon>Fungi incertae sedis</taxon>
        <taxon>Mucoromycota</taxon>
        <taxon>Glomeromycotina</taxon>
        <taxon>Glomeromycetes</taxon>
        <taxon>Diversisporales</taxon>
        <taxon>Gigasporaceae</taxon>
        <taxon>Racocetra</taxon>
    </lineage>
</organism>
<feature type="non-terminal residue" evidence="1">
    <location>
        <position position="1"/>
    </location>
</feature>